<organism evidence="2 3">
    <name type="scientific">Coprinellus micaceus</name>
    <name type="common">Glistening ink-cap mushroom</name>
    <name type="synonym">Coprinus micaceus</name>
    <dbReference type="NCBI Taxonomy" id="71717"/>
    <lineage>
        <taxon>Eukaryota</taxon>
        <taxon>Fungi</taxon>
        <taxon>Dikarya</taxon>
        <taxon>Basidiomycota</taxon>
        <taxon>Agaricomycotina</taxon>
        <taxon>Agaricomycetes</taxon>
        <taxon>Agaricomycetidae</taxon>
        <taxon>Agaricales</taxon>
        <taxon>Agaricineae</taxon>
        <taxon>Psathyrellaceae</taxon>
        <taxon>Coprinellus</taxon>
    </lineage>
</organism>
<comment type="caution">
    <text evidence="2">The sequence shown here is derived from an EMBL/GenBank/DDBJ whole genome shotgun (WGS) entry which is preliminary data.</text>
</comment>
<dbReference type="AlphaFoldDB" id="A0A4Y7SME3"/>
<evidence type="ECO:0000313" key="2">
    <source>
        <dbReference type="EMBL" id="TEB22419.1"/>
    </source>
</evidence>
<feature type="region of interest" description="Disordered" evidence="1">
    <location>
        <begin position="355"/>
        <end position="380"/>
    </location>
</feature>
<reference evidence="2 3" key="1">
    <citation type="journal article" date="2019" name="Nat. Ecol. Evol.">
        <title>Megaphylogeny resolves global patterns of mushroom evolution.</title>
        <authorList>
            <person name="Varga T."/>
            <person name="Krizsan K."/>
            <person name="Foldi C."/>
            <person name="Dima B."/>
            <person name="Sanchez-Garcia M."/>
            <person name="Sanchez-Ramirez S."/>
            <person name="Szollosi G.J."/>
            <person name="Szarkandi J.G."/>
            <person name="Papp V."/>
            <person name="Albert L."/>
            <person name="Andreopoulos W."/>
            <person name="Angelini C."/>
            <person name="Antonin V."/>
            <person name="Barry K.W."/>
            <person name="Bougher N.L."/>
            <person name="Buchanan P."/>
            <person name="Buyck B."/>
            <person name="Bense V."/>
            <person name="Catcheside P."/>
            <person name="Chovatia M."/>
            <person name="Cooper J."/>
            <person name="Damon W."/>
            <person name="Desjardin D."/>
            <person name="Finy P."/>
            <person name="Geml J."/>
            <person name="Haridas S."/>
            <person name="Hughes K."/>
            <person name="Justo A."/>
            <person name="Karasinski D."/>
            <person name="Kautmanova I."/>
            <person name="Kiss B."/>
            <person name="Kocsube S."/>
            <person name="Kotiranta H."/>
            <person name="LaButti K.M."/>
            <person name="Lechner B.E."/>
            <person name="Liimatainen K."/>
            <person name="Lipzen A."/>
            <person name="Lukacs Z."/>
            <person name="Mihaltcheva S."/>
            <person name="Morgado L.N."/>
            <person name="Niskanen T."/>
            <person name="Noordeloos M.E."/>
            <person name="Ohm R.A."/>
            <person name="Ortiz-Santana B."/>
            <person name="Ovrebo C."/>
            <person name="Racz N."/>
            <person name="Riley R."/>
            <person name="Savchenko A."/>
            <person name="Shiryaev A."/>
            <person name="Soop K."/>
            <person name="Spirin V."/>
            <person name="Szebenyi C."/>
            <person name="Tomsovsky M."/>
            <person name="Tulloss R.E."/>
            <person name="Uehling J."/>
            <person name="Grigoriev I.V."/>
            <person name="Vagvolgyi C."/>
            <person name="Papp T."/>
            <person name="Martin F.M."/>
            <person name="Miettinen O."/>
            <person name="Hibbett D.S."/>
            <person name="Nagy L.G."/>
        </authorList>
    </citation>
    <scope>NUCLEOTIDE SEQUENCE [LARGE SCALE GENOMIC DNA]</scope>
    <source>
        <strain evidence="2 3">FP101781</strain>
    </source>
</reference>
<dbReference type="Proteomes" id="UP000298030">
    <property type="component" value="Unassembled WGS sequence"/>
</dbReference>
<protein>
    <submittedName>
        <fullName evidence="2">Uncharacterized protein</fullName>
    </submittedName>
</protein>
<keyword evidence="3" id="KW-1185">Reference proteome</keyword>
<feature type="compositionally biased region" description="Basic and acidic residues" evidence="1">
    <location>
        <begin position="368"/>
        <end position="380"/>
    </location>
</feature>
<evidence type="ECO:0000313" key="3">
    <source>
        <dbReference type="Proteomes" id="UP000298030"/>
    </source>
</evidence>
<gene>
    <name evidence="2" type="ORF">FA13DRAFT_1716126</name>
</gene>
<accession>A0A4Y7SME3</accession>
<dbReference type="EMBL" id="QPFP01000092">
    <property type="protein sequence ID" value="TEB22419.1"/>
    <property type="molecule type" value="Genomic_DNA"/>
</dbReference>
<evidence type="ECO:0000256" key="1">
    <source>
        <dbReference type="SAM" id="MobiDB-lite"/>
    </source>
</evidence>
<sequence length="380" mass="42302">MPSIKAPEDVLRGSGGHGESQHISHSKVVVQAQANDRSGHFHTLVMPIWDCRSGVAGRPLAPTVLGSDSQEALAASHEPSNEAAAVLAAYLEIGRLKQKSFMNRVFVDLRQTWKPIETLLWAPDSGEDGKYPGSGVVVRQRKESPYFARFGYGQISLPQVHRRSTRQLCAGLEFGRKRKGPQILAMAVVRRVAHSLGASAYESRTASKPVAHRPNQWFTDVFGIGRPGDIIIGLCRELLEQRQIRTFTSLWRIRTPSPYGPDLRLTDNWTKRSVPAMPANVRASKSPNTCLVILNCGYPEIEWTNVRGCWGEETCRSLLEKRGGPSPRSPPLLSAHSTFVILRRSRVVNMLAWPWKEPSTGKPNPSRRLGDVEREQVPEQ</sequence>
<proteinExistence type="predicted"/>
<feature type="compositionally biased region" description="Basic and acidic residues" evidence="1">
    <location>
        <begin position="1"/>
        <end position="11"/>
    </location>
</feature>
<feature type="region of interest" description="Disordered" evidence="1">
    <location>
        <begin position="1"/>
        <end position="26"/>
    </location>
</feature>
<name>A0A4Y7SME3_COPMI</name>